<dbReference type="InterPro" id="IPR051311">
    <property type="entry name" value="DedA_domain"/>
</dbReference>
<keyword evidence="4" id="KW-1185">Reference proteome</keyword>
<dbReference type="PANTHER" id="PTHR42709:SF11">
    <property type="entry name" value="DEDA FAMILY PROTEIN"/>
    <property type="match status" value="1"/>
</dbReference>
<name>A0A4R6U7R8_9BURK</name>
<keyword evidence="1" id="KW-1133">Transmembrane helix</keyword>
<evidence type="ECO:0000313" key="3">
    <source>
        <dbReference type="EMBL" id="TDQ40625.1"/>
    </source>
</evidence>
<dbReference type="AlphaFoldDB" id="A0A4R6U7R8"/>
<organism evidence="3 4">
    <name type="scientific">Tepidicella xavieri</name>
    <dbReference type="NCBI Taxonomy" id="360241"/>
    <lineage>
        <taxon>Bacteria</taxon>
        <taxon>Pseudomonadati</taxon>
        <taxon>Pseudomonadota</taxon>
        <taxon>Betaproteobacteria</taxon>
        <taxon>Burkholderiales</taxon>
        <taxon>Tepidicella</taxon>
    </lineage>
</organism>
<evidence type="ECO:0000313" key="4">
    <source>
        <dbReference type="Proteomes" id="UP000295510"/>
    </source>
</evidence>
<feature type="transmembrane region" description="Helical" evidence="1">
    <location>
        <begin position="176"/>
        <end position="193"/>
    </location>
</feature>
<feature type="transmembrane region" description="Helical" evidence="1">
    <location>
        <begin position="104"/>
        <end position="122"/>
    </location>
</feature>
<dbReference type="Pfam" id="PF09335">
    <property type="entry name" value="VTT_dom"/>
    <property type="match status" value="1"/>
</dbReference>
<feature type="transmembrane region" description="Helical" evidence="1">
    <location>
        <begin position="128"/>
        <end position="155"/>
    </location>
</feature>
<dbReference type="InterPro" id="IPR032816">
    <property type="entry name" value="VTT_dom"/>
</dbReference>
<dbReference type="OrthoDB" id="9810270at2"/>
<dbReference type="RefSeq" id="WP_133598736.1">
    <property type="nucleotide sequence ID" value="NZ_SNYL01000015.1"/>
</dbReference>
<protein>
    <submittedName>
        <fullName evidence="3">Membrane protein YqaA with SNARE-associated domain</fullName>
    </submittedName>
</protein>
<feature type="domain" description="VTT" evidence="2">
    <location>
        <begin position="54"/>
        <end position="157"/>
    </location>
</feature>
<comment type="caution">
    <text evidence="3">The sequence shown here is derived from an EMBL/GenBank/DDBJ whole genome shotgun (WGS) entry which is preliminary data.</text>
</comment>
<feature type="transmembrane region" description="Helical" evidence="1">
    <location>
        <begin position="57"/>
        <end position="83"/>
    </location>
</feature>
<evidence type="ECO:0000256" key="1">
    <source>
        <dbReference type="SAM" id="Phobius"/>
    </source>
</evidence>
<proteinExistence type="predicted"/>
<dbReference type="PANTHER" id="PTHR42709">
    <property type="entry name" value="ALKALINE PHOSPHATASE LIKE PROTEIN"/>
    <property type="match status" value="1"/>
</dbReference>
<dbReference type="GO" id="GO:0005886">
    <property type="term" value="C:plasma membrane"/>
    <property type="evidence" value="ECO:0007669"/>
    <property type="project" value="TreeGrafter"/>
</dbReference>
<gene>
    <name evidence="3" type="ORF">DFR43_11516</name>
</gene>
<dbReference type="Proteomes" id="UP000295510">
    <property type="component" value="Unassembled WGS sequence"/>
</dbReference>
<accession>A0A4R6U7R8</accession>
<keyword evidence="1" id="KW-0812">Transmembrane</keyword>
<keyword evidence="1" id="KW-0472">Membrane</keyword>
<sequence>MKIFAPLYERAMRWARHRHAPWYLGGMSFAESSFFPIPPDVMLAPMCLAQPQRAWRFAWITTIASVLGGLLGYVIGAYAFGLIEPWLQTQPRYWAGYQQALEWFDRWGVLAVFVAGFSPIPYKVFTVAAGVLSMALLPFVAASVVGRGARFFLVAALMRWGGARMEAQLHRHIDRLGWITVALVLAGGLMYALR</sequence>
<dbReference type="EMBL" id="SNYL01000015">
    <property type="protein sequence ID" value="TDQ40625.1"/>
    <property type="molecule type" value="Genomic_DNA"/>
</dbReference>
<feature type="transmembrane region" description="Helical" evidence="1">
    <location>
        <begin position="20"/>
        <end position="37"/>
    </location>
</feature>
<evidence type="ECO:0000259" key="2">
    <source>
        <dbReference type="Pfam" id="PF09335"/>
    </source>
</evidence>
<reference evidence="3 4" key="1">
    <citation type="submission" date="2019-03" db="EMBL/GenBank/DDBJ databases">
        <title>Genomic Encyclopedia of Type Strains, Phase IV (KMG-IV): sequencing the most valuable type-strain genomes for metagenomic binning, comparative biology and taxonomic classification.</title>
        <authorList>
            <person name="Goeker M."/>
        </authorList>
    </citation>
    <scope>NUCLEOTIDE SEQUENCE [LARGE SCALE GENOMIC DNA]</scope>
    <source>
        <strain evidence="3 4">DSM 19605</strain>
    </source>
</reference>